<evidence type="ECO:0000256" key="8">
    <source>
        <dbReference type="RuleBase" id="RU000454"/>
    </source>
</evidence>
<dbReference type="Pfam" id="PF14541">
    <property type="entry name" value="TAXi_C"/>
    <property type="match status" value="1"/>
</dbReference>
<dbReference type="PANTHER" id="PTHR13683:SF750">
    <property type="entry name" value="ASPARTYL PROTEASE AED1"/>
    <property type="match status" value="1"/>
</dbReference>
<evidence type="ECO:0000256" key="7">
    <source>
        <dbReference type="PIRSR" id="PIRSR601461-1"/>
    </source>
</evidence>
<dbReference type="InterPro" id="IPR021109">
    <property type="entry name" value="Peptidase_aspartic_dom_sf"/>
</dbReference>
<dbReference type="AlphaFoldDB" id="A0A835LMT6"/>
<dbReference type="CDD" id="cd05472">
    <property type="entry name" value="cnd41_like"/>
    <property type="match status" value="1"/>
</dbReference>
<evidence type="ECO:0000256" key="6">
    <source>
        <dbReference type="ARBA" id="ARBA00023157"/>
    </source>
</evidence>
<dbReference type="OrthoDB" id="2747330at2759"/>
<sequence>MAYNPPTSTFHIFFLFSLLLFYSLMKTYGRPETLANHHHHHHIIEVKSLFRATTCSEFPTRGIYTDSFSIDYRLRARNKGSMLPMFDKDGPCSPLSTGDKTEKARNYTHVLIQDQARVQSIHSRISKEGISVEPEAVRLPANSGKVFGTGNYYVTVGIGTPKRDLPLVFDTGSDLTWIQCQPCLGGCYPQTDPKFEPLNSSSYSNITCNSTECIQLESGTGNAPRCRASTCVYSITYGDNSYSQGFFAHETLAISPSDVFPNFQFGCGQSNGGLFKGTAGLLGLGQDKISFVSQTSQKYKKLFSYCISPSSSGFLAFGDSSSVTQFTPLLKDKRGPSFYFLNLEGISVGGQELAISPSTFSLSGTIIDSGTVVTRLAPSAYAALRDAFQQAMKSYPRASEFSLLDTCYDLSGNDTVTVPTIVLHFQGGTDLDVNQYGILLGPRQSQLCLAFIGNSNARDVAIIGNLQQKTVEVVYDVAGGKLGFGPGGCN</sequence>
<name>A0A835LMT6_9MAGN</name>
<dbReference type="Gene3D" id="2.40.70.10">
    <property type="entry name" value="Acid Proteases"/>
    <property type="match status" value="2"/>
</dbReference>
<feature type="active site" evidence="7">
    <location>
        <position position="368"/>
    </location>
</feature>
<feature type="signal peptide" evidence="9">
    <location>
        <begin position="1"/>
        <end position="29"/>
    </location>
</feature>
<evidence type="ECO:0000256" key="5">
    <source>
        <dbReference type="ARBA" id="ARBA00022801"/>
    </source>
</evidence>
<comment type="similarity">
    <text evidence="1 8">Belongs to the peptidase A1 family.</text>
</comment>
<dbReference type="PRINTS" id="PR00792">
    <property type="entry name" value="PEPSIN"/>
</dbReference>
<dbReference type="SUPFAM" id="SSF50630">
    <property type="entry name" value="Acid proteases"/>
    <property type="match status" value="1"/>
</dbReference>
<dbReference type="PROSITE" id="PS00141">
    <property type="entry name" value="ASP_PROTEASE"/>
    <property type="match status" value="1"/>
</dbReference>
<feature type="active site" evidence="7">
    <location>
        <position position="170"/>
    </location>
</feature>
<feature type="chain" id="PRO_5032885798" description="Peptidase A1 domain-containing protein" evidence="9">
    <location>
        <begin position="30"/>
        <end position="490"/>
    </location>
</feature>
<evidence type="ECO:0000256" key="2">
    <source>
        <dbReference type="ARBA" id="ARBA00022670"/>
    </source>
</evidence>
<dbReference type="InterPro" id="IPR001461">
    <property type="entry name" value="Aspartic_peptidase_A1"/>
</dbReference>
<accession>A0A835LMT6</accession>
<evidence type="ECO:0000256" key="1">
    <source>
        <dbReference type="ARBA" id="ARBA00007447"/>
    </source>
</evidence>
<evidence type="ECO:0000256" key="3">
    <source>
        <dbReference type="ARBA" id="ARBA00022729"/>
    </source>
</evidence>
<evidence type="ECO:0000313" key="11">
    <source>
        <dbReference type="EMBL" id="KAF9601418.1"/>
    </source>
</evidence>
<dbReference type="InterPro" id="IPR033121">
    <property type="entry name" value="PEPTIDASE_A1"/>
</dbReference>
<dbReference type="InterPro" id="IPR032799">
    <property type="entry name" value="TAXi_C"/>
</dbReference>
<comment type="caution">
    <text evidence="11">The sequence shown here is derived from an EMBL/GenBank/DDBJ whole genome shotgun (WGS) entry which is preliminary data.</text>
</comment>
<keyword evidence="5 8" id="KW-0378">Hydrolase</keyword>
<dbReference type="PANTHER" id="PTHR13683">
    <property type="entry name" value="ASPARTYL PROTEASES"/>
    <property type="match status" value="1"/>
</dbReference>
<evidence type="ECO:0000256" key="4">
    <source>
        <dbReference type="ARBA" id="ARBA00022750"/>
    </source>
</evidence>
<protein>
    <recommendedName>
        <fullName evidence="10">Peptidase A1 domain-containing protein</fullName>
    </recommendedName>
</protein>
<evidence type="ECO:0000313" key="12">
    <source>
        <dbReference type="Proteomes" id="UP000631114"/>
    </source>
</evidence>
<dbReference type="InterPro" id="IPR001969">
    <property type="entry name" value="Aspartic_peptidase_AS"/>
</dbReference>
<keyword evidence="2 8" id="KW-0645">Protease</keyword>
<evidence type="ECO:0000259" key="10">
    <source>
        <dbReference type="PROSITE" id="PS51767"/>
    </source>
</evidence>
<organism evidence="11 12">
    <name type="scientific">Coptis chinensis</name>
    <dbReference type="NCBI Taxonomy" id="261450"/>
    <lineage>
        <taxon>Eukaryota</taxon>
        <taxon>Viridiplantae</taxon>
        <taxon>Streptophyta</taxon>
        <taxon>Embryophyta</taxon>
        <taxon>Tracheophyta</taxon>
        <taxon>Spermatophyta</taxon>
        <taxon>Magnoliopsida</taxon>
        <taxon>Ranunculales</taxon>
        <taxon>Ranunculaceae</taxon>
        <taxon>Coptidoideae</taxon>
        <taxon>Coptis</taxon>
    </lineage>
</organism>
<dbReference type="FunFam" id="2.40.70.10:FF:000021">
    <property type="entry name" value="Aspartyl protease AED1"/>
    <property type="match status" value="1"/>
</dbReference>
<proteinExistence type="inferred from homology"/>
<keyword evidence="12" id="KW-1185">Reference proteome</keyword>
<dbReference type="InterPro" id="IPR032861">
    <property type="entry name" value="TAXi_N"/>
</dbReference>
<keyword evidence="3 9" id="KW-0732">Signal</keyword>
<dbReference type="FunFam" id="2.40.70.10:FF:000013">
    <property type="entry name" value="Aspartyl protease AED1"/>
    <property type="match status" value="1"/>
</dbReference>
<feature type="domain" description="Peptidase A1" evidence="10">
    <location>
        <begin position="152"/>
        <end position="485"/>
    </location>
</feature>
<dbReference type="Proteomes" id="UP000631114">
    <property type="component" value="Unassembled WGS sequence"/>
</dbReference>
<reference evidence="11 12" key="1">
    <citation type="submission" date="2020-10" db="EMBL/GenBank/DDBJ databases">
        <title>The Coptis chinensis genome and diversification of protoberbering-type alkaloids.</title>
        <authorList>
            <person name="Wang B."/>
            <person name="Shu S."/>
            <person name="Song C."/>
            <person name="Liu Y."/>
        </authorList>
    </citation>
    <scope>NUCLEOTIDE SEQUENCE [LARGE SCALE GENOMIC DNA]</scope>
    <source>
        <strain evidence="11">HL-2020</strain>
        <tissue evidence="11">Leaf</tissue>
    </source>
</reference>
<evidence type="ECO:0000256" key="9">
    <source>
        <dbReference type="SAM" id="SignalP"/>
    </source>
</evidence>
<keyword evidence="6" id="KW-1015">Disulfide bond</keyword>
<gene>
    <name evidence="11" type="ORF">IFM89_019691</name>
</gene>
<dbReference type="GO" id="GO:0006508">
    <property type="term" value="P:proteolysis"/>
    <property type="evidence" value="ECO:0007669"/>
    <property type="project" value="UniProtKB-KW"/>
</dbReference>
<dbReference type="InterPro" id="IPR033873">
    <property type="entry name" value="CND41-like"/>
</dbReference>
<dbReference type="GO" id="GO:0004190">
    <property type="term" value="F:aspartic-type endopeptidase activity"/>
    <property type="evidence" value="ECO:0007669"/>
    <property type="project" value="UniProtKB-KW"/>
</dbReference>
<dbReference type="EMBL" id="JADFTS010000006">
    <property type="protein sequence ID" value="KAF9601418.1"/>
    <property type="molecule type" value="Genomic_DNA"/>
</dbReference>
<dbReference type="Pfam" id="PF14543">
    <property type="entry name" value="TAXi_N"/>
    <property type="match status" value="1"/>
</dbReference>
<keyword evidence="4 8" id="KW-0064">Aspartyl protease</keyword>
<dbReference type="PROSITE" id="PS51767">
    <property type="entry name" value="PEPTIDASE_A1"/>
    <property type="match status" value="1"/>
</dbReference>